<organism evidence="3 4">
    <name type="scientific">Ramlibacter henchirensis</name>
    <dbReference type="NCBI Taxonomy" id="204072"/>
    <lineage>
        <taxon>Bacteria</taxon>
        <taxon>Pseudomonadati</taxon>
        <taxon>Pseudomonadota</taxon>
        <taxon>Betaproteobacteria</taxon>
        <taxon>Burkholderiales</taxon>
        <taxon>Comamonadaceae</taxon>
        <taxon>Ramlibacter</taxon>
    </lineage>
</organism>
<comment type="similarity">
    <text evidence="1">Belongs to the UPF0065 (bug) family.</text>
</comment>
<dbReference type="InterPro" id="IPR005064">
    <property type="entry name" value="BUG"/>
</dbReference>
<dbReference type="PANTHER" id="PTHR42928:SF5">
    <property type="entry name" value="BLR1237 PROTEIN"/>
    <property type="match status" value="1"/>
</dbReference>
<dbReference type="Gene3D" id="3.40.190.150">
    <property type="entry name" value="Bordetella uptake gene, domain 1"/>
    <property type="match status" value="1"/>
</dbReference>
<accession>A0A4Z0BVG1</accession>
<evidence type="ECO:0000256" key="2">
    <source>
        <dbReference type="SAM" id="SignalP"/>
    </source>
</evidence>
<sequence length="323" mass="34163">MTRSRRHVLHAVAAAALSSLAFGALAQDAWPAKPIRIVVPYAAGGSTDQLARAIQKPMEDFLKQTVIVDNKAGAGGTIGTDLVAKAAPDGYTIVFGNSGPNAIVPLMRKIPYDPVKDLRPISVVAFTPMILAVPADSPAKNLKEFVAQARQKDWNFGSVGNGSLSHLTGEHFNALAGLKLTHVPFQGGAPMMTAFGGGHLQAAFVTGLDGAGMLQAGKVKYLAVATPQRTNVVPGLPAIAEEVPGFRSVAWFGVLAPAGVPDPIAAKLHEAVVHAVSRPEVQKMFAERNIEARSTSPQEMAKVIRDEMAQWGEVVKRSNIKME</sequence>
<dbReference type="PIRSF" id="PIRSF017082">
    <property type="entry name" value="YflP"/>
    <property type="match status" value="1"/>
</dbReference>
<dbReference type="Proteomes" id="UP000298180">
    <property type="component" value="Unassembled WGS sequence"/>
</dbReference>
<feature type="signal peptide" evidence="2">
    <location>
        <begin position="1"/>
        <end position="26"/>
    </location>
</feature>
<evidence type="ECO:0000313" key="3">
    <source>
        <dbReference type="EMBL" id="TFZ02851.1"/>
    </source>
</evidence>
<dbReference type="OrthoDB" id="8627412at2"/>
<dbReference type="InterPro" id="IPR006311">
    <property type="entry name" value="TAT_signal"/>
</dbReference>
<keyword evidence="4" id="KW-1185">Reference proteome</keyword>
<dbReference type="AlphaFoldDB" id="A0A4Z0BVG1"/>
<keyword evidence="2" id="KW-0732">Signal</keyword>
<dbReference type="InterPro" id="IPR042100">
    <property type="entry name" value="Bug_dom1"/>
</dbReference>
<gene>
    <name evidence="3" type="ORF">EZ313_16570</name>
</gene>
<dbReference type="CDD" id="cd07012">
    <property type="entry name" value="PBP2_Bug_TTT"/>
    <property type="match status" value="1"/>
</dbReference>
<evidence type="ECO:0000313" key="4">
    <source>
        <dbReference type="Proteomes" id="UP000298180"/>
    </source>
</evidence>
<dbReference type="PROSITE" id="PS51318">
    <property type="entry name" value="TAT"/>
    <property type="match status" value="1"/>
</dbReference>
<dbReference type="SUPFAM" id="SSF53850">
    <property type="entry name" value="Periplasmic binding protein-like II"/>
    <property type="match status" value="1"/>
</dbReference>
<comment type="caution">
    <text evidence="3">The sequence shown here is derived from an EMBL/GenBank/DDBJ whole genome shotgun (WGS) entry which is preliminary data.</text>
</comment>
<dbReference type="Pfam" id="PF03401">
    <property type="entry name" value="TctC"/>
    <property type="match status" value="1"/>
</dbReference>
<name>A0A4Z0BVG1_9BURK</name>
<protein>
    <submittedName>
        <fullName evidence="3">Tripartite tricarboxylate transporter substrate binding protein</fullName>
    </submittedName>
</protein>
<dbReference type="EMBL" id="SMLM01000002">
    <property type="protein sequence ID" value="TFZ02851.1"/>
    <property type="molecule type" value="Genomic_DNA"/>
</dbReference>
<feature type="chain" id="PRO_5021204449" evidence="2">
    <location>
        <begin position="27"/>
        <end position="323"/>
    </location>
</feature>
<dbReference type="RefSeq" id="WP_135264375.1">
    <property type="nucleotide sequence ID" value="NZ_SMLM01000002.1"/>
</dbReference>
<dbReference type="Gene3D" id="3.40.190.10">
    <property type="entry name" value="Periplasmic binding protein-like II"/>
    <property type="match status" value="1"/>
</dbReference>
<evidence type="ECO:0000256" key="1">
    <source>
        <dbReference type="ARBA" id="ARBA00006987"/>
    </source>
</evidence>
<dbReference type="PANTHER" id="PTHR42928">
    <property type="entry name" value="TRICARBOXYLATE-BINDING PROTEIN"/>
    <property type="match status" value="1"/>
</dbReference>
<reference evidence="3 4" key="1">
    <citation type="submission" date="2019-03" db="EMBL/GenBank/DDBJ databases">
        <title>Ramlibacter henchirensis DSM 14656, whole genome shotgun sequence.</title>
        <authorList>
            <person name="Zhang X."/>
            <person name="Feng G."/>
            <person name="Zhu H."/>
        </authorList>
    </citation>
    <scope>NUCLEOTIDE SEQUENCE [LARGE SCALE GENOMIC DNA]</scope>
    <source>
        <strain evidence="3 4">DSM 14656</strain>
    </source>
</reference>
<proteinExistence type="inferred from homology"/>